<evidence type="ECO:0000256" key="1">
    <source>
        <dbReference type="SAM" id="Phobius"/>
    </source>
</evidence>
<dbReference type="RefSeq" id="WP_264515664.1">
    <property type="nucleotide sequence ID" value="NZ_JAPDDR010000012.1"/>
</dbReference>
<feature type="transmembrane region" description="Helical" evidence="1">
    <location>
        <begin position="106"/>
        <end position="127"/>
    </location>
</feature>
<dbReference type="InterPro" id="IPR025565">
    <property type="entry name" value="DUF4328"/>
</dbReference>
<gene>
    <name evidence="3" type="ORF">OJ996_21085</name>
</gene>
<comment type="caution">
    <text evidence="3">The sequence shown here is derived from an EMBL/GenBank/DDBJ whole genome shotgun (WGS) entry which is preliminary data.</text>
</comment>
<keyword evidence="1" id="KW-0472">Membrane</keyword>
<evidence type="ECO:0000313" key="4">
    <source>
        <dbReference type="Proteomes" id="UP001165653"/>
    </source>
</evidence>
<organism evidence="3 4">
    <name type="scientific">Luteolibacter rhizosphaerae</name>
    <dbReference type="NCBI Taxonomy" id="2989719"/>
    <lineage>
        <taxon>Bacteria</taxon>
        <taxon>Pseudomonadati</taxon>
        <taxon>Verrucomicrobiota</taxon>
        <taxon>Verrucomicrobiia</taxon>
        <taxon>Verrucomicrobiales</taxon>
        <taxon>Verrucomicrobiaceae</taxon>
        <taxon>Luteolibacter</taxon>
    </lineage>
</organism>
<dbReference type="EMBL" id="JAPDDR010000012">
    <property type="protein sequence ID" value="MCW1916097.1"/>
    <property type="molecule type" value="Genomic_DNA"/>
</dbReference>
<evidence type="ECO:0000313" key="3">
    <source>
        <dbReference type="EMBL" id="MCW1916097.1"/>
    </source>
</evidence>
<feature type="transmembrane region" description="Helical" evidence="1">
    <location>
        <begin position="75"/>
        <end position="94"/>
    </location>
</feature>
<keyword evidence="4" id="KW-1185">Reference proteome</keyword>
<keyword evidence="1" id="KW-1133">Transmembrane helix</keyword>
<protein>
    <submittedName>
        <fullName evidence="3">DUF4328 domain-containing protein</fullName>
    </submittedName>
</protein>
<dbReference type="Pfam" id="PF14219">
    <property type="entry name" value="DUF4328"/>
    <property type="match status" value="1"/>
</dbReference>
<feature type="transmembrane region" description="Helical" evidence="1">
    <location>
        <begin position="147"/>
        <end position="169"/>
    </location>
</feature>
<evidence type="ECO:0000259" key="2">
    <source>
        <dbReference type="Pfam" id="PF14219"/>
    </source>
</evidence>
<sequence length="219" mass="24767">MAEEPVDPYVPPATNWMPPGSNLRSEHLRNPRLWAHLCCWPYGIAATFDLVHQLLGLAGYTAAPTWQKFMGQTLVGARISAALFFLCWVYRVAWNARKLAPPGTTVEPAGIVGTFFIPALNLVAPWWQMKRVARITAGTALQNHIKVWWAAVLVAYLIPFHLLTILGVLEDHIRDSLLGDGIVRYWYDYLSKPLFFLVAITGITMVMRLTRAQLRRDAR</sequence>
<reference evidence="3" key="1">
    <citation type="submission" date="2022-10" db="EMBL/GenBank/DDBJ databases">
        <title>Luteolibacter sp. GHJ8, whole genome shotgun sequencing project.</title>
        <authorList>
            <person name="Zhao G."/>
            <person name="Shen L."/>
        </authorList>
    </citation>
    <scope>NUCLEOTIDE SEQUENCE</scope>
    <source>
        <strain evidence="3">GHJ8</strain>
    </source>
</reference>
<accession>A0ABT3G8Z3</accession>
<feature type="domain" description="DUF4328" evidence="2">
    <location>
        <begin position="66"/>
        <end position="163"/>
    </location>
</feature>
<keyword evidence="1" id="KW-0812">Transmembrane</keyword>
<proteinExistence type="predicted"/>
<feature type="transmembrane region" description="Helical" evidence="1">
    <location>
        <begin position="189"/>
        <end position="209"/>
    </location>
</feature>
<dbReference type="Proteomes" id="UP001165653">
    <property type="component" value="Unassembled WGS sequence"/>
</dbReference>
<name>A0ABT3G8Z3_9BACT</name>